<evidence type="ECO:0000313" key="3">
    <source>
        <dbReference type="Proteomes" id="UP000316181"/>
    </source>
</evidence>
<dbReference type="AlphaFoldDB" id="A0A542SQ58"/>
<feature type="region of interest" description="Disordered" evidence="1">
    <location>
        <begin position="1"/>
        <end position="20"/>
    </location>
</feature>
<dbReference type="EMBL" id="VFNV01000001">
    <property type="protein sequence ID" value="TQK76734.1"/>
    <property type="molecule type" value="Genomic_DNA"/>
</dbReference>
<reference evidence="2 3" key="1">
    <citation type="submission" date="2019-06" db="EMBL/GenBank/DDBJ databases">
        <title>Sequencing the genomes of 1000 actinobacteria strains.</title>
        <authorList>
            <person name="Klenk H.-P."/>
        </authorList>
    </citation>
    <scope>NUCLEOTIDE SEQUENCE [LARGE SCALE GENOMIC DNA]</scope>
    <source>
        <strain evidence="2 3">DSM 10596</strain>
    </source>
</reference>
<evidence type="ECO:0000313" key="2">
    <source>
        <dbReference type="EMBL" id="TQK76734.1"/>
    </source>
</evidence>
<feature type="region of interest" description="Disordered" evidence="1">
    <location>
        <begin position="159"/>
        <end position="186"/>
    </location>
</feature>
<comment type="caution">
    <text evidence="2">The sequence shown here is derived from an EMBL/GenBank/DDBJ whole genome shotgun (WGS) entry which is preliminary data.</text>
</comment>
<protein>
    <submittedName>
        <fullName evidence="2">Uncharacterized protein</fullName>
    </submittedName>
</protein>
<dbReference type="RefSeq" id="WP_142112218.1">
    <property type="nucleotide sequence ID" value="NZ_BAAATB010000010.1"/>
</dbReference>
<evidence type="ECO:0000256" key="1">
    <source>
        <dbReference type="SAM" id="MobiDB-lite"/>
    </source>
</evidence>
<proteinExistence type="predicted"/>
<dbReference type="Proteomes" id="UP000316181">
    <property type="component" value="Unassembled WGS sequence"/>
</dbReference>
<sequence>MANAPQAGGGTGTVPPPHSARSDEYDAFGPWIDEVRTADQIPRLYRDYLVDFAAARTILKIPRDIERRKANPGMDLYDNLVILTAEELTILTRAEAAYTAVTLALGDIVAMRTSVNLLAGRLDLHSRSAGPVVVRFNSSSRERIDALVDQIRDRAWRGERSAGCAQGGDPGWRGERPGRGCDRAADPDRTEAALAPLAESDLVLVNQTRRDLQADPAARVVAAQARRNISVKAGARAKFMSWLRPLRLTALAVVESGEQVIIRSRASGIAQRRMADYSLAETFIFAPAATGVTADPLVTYHDVTRVSITFASSAITFETVSGCGVQRALAERLGPRRA</sequence>
<gene>
    <name evidence="2" type="ORF">FB389_1424</name>
</gene>
<organism evidence="2 3">
    <name type="scientific">Rarobacter incanus</name>
    <dbReference type="NCBI Taxonomy" id="153494"/>
    <lineage>
        <taxon>Bacteria</taxon>
        <taxon>Bacillati</taxon>
        <taxon>Actinomycetota</taxon>
        <taxon>Actinomycetes</taxon>
        <taxon>Micrococcales</taxon>
        <taxon>Rarobacteraceae</taxon>
        <taxon>Rarobacter</taxon>
    </lineage>
</organism>
<keyword evidence="3" id="KW-1185">Reference proteome</keyword>
<accession>A0A542SQ58</accession>
<name>A0A542SQ58_9MICO</name>
<feature type="compositionally biased region" description="Basic and acidic residues" evidence="1">
    <location>
        <begin position="172"/>
        <end position="186"/>
    </location>
</feature>
<dbReference type="OrthoDB" id="4826692at2"/>